<keyword evidence="4" id="KW-1185">Reference proteome</keyword>
<dbReference type="Gene3D" id="2.60.210.10">
    <property type="entry name" value="Apoptosis, Tumor Necrosis Factor Receptor Associated Protein 2, Chain A"/>
    <property type="match status" value="1"/>
</dbReference>
<dbReference type="PANTHER" id="PTHR24413">
    <property type="entry name" value="SPECKLE-TYPE POZ PROTEIN"/>
    <property type="match status" value="1"/>
</dbReference>
<feature type="domain" description="MATH" evidence="2">
    <location>
        <begin position="184"/>
        <end position="308"/>
    </location>
</feature>
<dbReference type="OrthoDB" id="6359816at2759"/>
<dbReference type="GO" id="GO:0030163">
    <property type="term" value="P:protein catabolic process"/>
    <property type="evidence" value="ECO:0007669"/>
    <property type="project" value="UniProtKB-ARBA"/>
</dbReference>
<dbReference type="CDD" id="cd18186">
    <property type="entry name" value="BTB_POZ_ZBTB_KLHL-like"/>
    <property type="match status" value="1"/>
</dbReference>
<dbReference type="Proteomes" id="UP000186817">
    <property type="component" value="Unassembled WGS sequence"/>
</dbReference>
<gene>
    <name evidence="3" type="primary">spop</name>
    <name evidence="3" type="ORF">AK812_SmicGene25640</name>
</gene>
<dbReference type="OMA" id="FRINGYS"/>
<dbReference type="Gene3D" id="3.30.710.10">
    <property type="entry name" value="Potassium Channel Kv1.1, Chain A"/>
    <property type="match status" value="1"/>
</dbReference>
<name>A0A1Q9DBF9_SYMMI</name>
<dbReference type="SMART" id="SM00225">
    <property type="entry name" value="BTB"/>
    <property type="match status" value="1"/>
</dbReference>
<sequence length="530" mass="58601">MGVRGLLSYVLRHADAMTQRVDLAQEAQYYGRNGVTLLVDILDFCARFLPEVDRGAKGWEGDATVQVCGSDFVQHDEALCELIFALRHAGIYLEFFLDPPRGCGLLDAATSAWTEEAKRRCSQGLEAAKAVRQWCRGERNDLPNLAEVHVTTIRRALEGRATARRFAAHAVAEMEATLTVSKQTAVGRFRIDGFSLLSRKKGDPVTSGPIIEIGDSKWEILVYPSGNERCKDGWIRVSVRCTEGEQEVRALYSVSVVNAAGEVKHRLEEEATFTSGDGWGFDNFIRQERLTDRTKGFADDVVIFEATVTVLGREEIRRQPITGSESKMIHSEELASDLKALWESGQHADLTLQVGETQLQVHGLILAARSAVFSRMLASDMSEAKSRVIRIVDADAETMRCLCEYMYTGTVRNNRPFENADLAGSLLQAAAKYEVHGLVRWCSAKIAATLGVDTAAEWLVLASQIGPQADALKTKCVHLAASNLSEVQVTEGWQRFMKNPRVVSEVAPLLFQAISPPPGKKRRRACEKLS</sequence>
<dbReference type="PROSITE" id="PS50097">
    <property type="entry name" value="BTB"/>
    <property type="match status" value="1"/>
</dbReference>
<organism evidence="3 4">
    <name type="scientific">Symbiodinium microadriaticum</name>
    <name type="common">Dinoflagellate</name>
    <name type="synonym">Zooxanthella microadriatica</name>
    <dbReference type="NCBI Taxonomy" id="2951"/>
    <lineage>
        <taxon>Eukaryota</taxon>
        <taxon>Sar</taxon>
        <taxon>Alveolata</taxon>
        <taxon>Dinophyceae</taxon>
        <taxon>Suessiales</taxon>
        <taxon>Symbiodiniaceae</taxon>
        <taxon>Symbiodinium</taxon>
    </lineage>
</organism>
<dbReference type="InterPro" id="IPR002083">
    <property type="entry name" value="MATH/TRAF_dom"/>
</dbReference>
<evidence type="ECO:0000313" key="3">
    <source>
        <dbReference type="EMBL" id="OLP92546.1"/>
    </source>
</evidence>
<dbReference type="CDD" id="cd00121">
    <property type="entry name" value="MATH"/>
    <property type="match status" value="1"/>
</dbReference>
<dbReference type="PROSITE" id="PS50144">
    <property type="entry name" value="MATH"/>
    <property type="match status" value="1"/>
</dbReference>
<dbReference type="SUPFAM" id="SSF49599">
    <property type="entry name" value="TRAF domain-like"/>
    <property type="match status" value="1"/>
</dbReference>
<dbReference type="InterPro" id="IPR008974">
    <property type="entry name" value="TRAF-like"/>
</dbReference>
<dbReference type="EMBL" id="LSRX01000618">
    <property type="protein sequence ID" value="OLP92546.1"/>
    <property type="molecule type" value="Genomic_DNA"/>
</dbReference>
<proteinExistence type="predicted"/>
<evidence type="ECO:0000259" key="1">
    <source>
        <dbReference type="PROSITE" id="PS50097"/>
    </source>
</evidence>
<dbReference type="Gene3D" id="1.25.40.420">
    <property type="match status" value="1"/>
</dbReference>
<dbReference type="Pfam" id="PF00651">
    <property type="entry name" value="BTB"/>
    <property type="match status" value="1"/>
</dbReference>
<dbReference type="SMART" id="SM00061">
    <property type="entry name" value="MATH"/>
    <property type="match status" value="1"/>
</dbReference>
<accession>A0A1Q9DBF9</accession>
<dbReference type="InterPro" id="IPR000210">
    <property type="entry name" value="BTB/POZ_dom"/>
</dbReference>
<comment type="caution">
    <text evidence="3">The sequence shown here is derived from an EMBL/GenBank/DDBJ whole genome shotgun (WGS) entry which is preliminary data.</text>
</comment>
<dbReference type="Pfam" id="PF22486">
    <property type="entry name" value="MATH_2"/>
    <property type="match status" value="1"/>
</dbReference>
<reference evidence="3 4" key="1">
    <citation type="submission" date="2016-02" db="EMBL/GenBank/DDBJ databases">
        <title>Genome analysis of coral dinoflagellate symbionts highlights evolutionary adaptations to a symbiotic lifestyle.</title>
        <authorList>
            <person name="Aranda M."/>
            <person name="Li Y."/>
            <person name="Liew Y.J."/>
            <person name="Baumgarten S."/>
            <person name="Simakov O."/>
            <person name="Wilson M."/>
            <person name="Piel J."/>
            <person name="Ashoor H."/>
            <person name="Bougouffa S."/>
            <person name="Bajic V.B."/>
            <person name="Ryu T."/>
            <person name="Ravasi T."/>
            <person name="Bayer T."/>
            <person name="Micklem G."/>
            <person name="Kim H."/>
            <person name="Bhak J."/>
            <person name="Lajeunesse T.C."/>
            <person name="Voolstra C.R."/>
        </authorList>
    </citation>
    <scope>NUCLEOTIDE SEQUENCE [LARGE SCALE GENOMIC DNA]</scope>
    <source>
        <strain evidence="3 4">CCMP2467</strain>
    </source>
</reference>
<feature type="domain" description="BTB" evidence="1">
    <location>
        <begin position="348"/>
        <end position="415"/>
    </location>
</feature>
<dbReference type="AlphaFoldDB" id="A0A1Q9DBF9"/>
<protein>
    <submittedName>
        <fullName evidence="3">Speckle-type POZ protein</fullName>
    </submittedName>
</protein>
<dbReference type="InterPro" id="IPR011333">
    <property type="entry name" value="SKP1/BTB/POZ_sf"/>
</dbReference>
<evidence type="ECO:0000313" key="4">
    <source>
        <dbReference type="Proteomes" id="UP000186817"/>
    </source>
</evidence>
<evidence type="ECO:0000259" key="2">
    <source>
        <dbReference type="PROSITE" id="PS50144"/>
    </source>
</evidence>
<dbReference type="SUPFAM" id="SSF54695">
    <property type="entry name" value="POZ domain"/>
    <property type="match status" value="1"/>
</dbReference>